<accession>A0A067QZ71</accession>
<sequence length="62" mass="6832">MIVAEDNVRNRKEADICLLSILIFACENYRPPEDGRRRAAADTDGFAHLRPGCGRLKTSGGN</sequence>
<dbReference type="InParanoid" id="A0A067QZ71"/>
<organism evidence="1 2">
    <name type="scientific">Zootermopsis nevadensis</name>
    <name type="common">Dampwood termite</name>
    <dbReference type="NCBI Taxonomy" id="136037"/>
    <lineage>
        <taxon>Eukaryota</taxon>
        <taxon>Metazoa</taxon>
        <taxon>Ecdysozoa</taxon>
        <taxon>Arthropoda</taxon>
        <taxon>Hexapoda</taxon>
        <taxon>Insecta</taxon>
        <taxon>Pterygota</taxon>
        <taxon>Neoptera</taxon>
        <taxon>Polyneoptera</taxon>
        <taxon>Dictyoptera</taxon>
        <taxon>Blattodea</taxon>
        <taxon>Blattoidea</taxon>
        <taxon>Termitoidae</taxon>
        <taxon>Termopsidae</taxon>
        <taxon>Zootermopsis</taxon>
    </lineage>
</organism>
<protein>
    <submittedName>
        <fullName evidence="1">Uncharacterized protein</fullName>
    </submittedName>
</protein>
<evidence type="ECO:0000313" key="1">
    <source>
        <dbReference type="EMBL" id="KDR11624.1"/>
    </source>
</evidence>
<reference evidence="1 2" key="1">
    <citation type="journal article" date="2014" name="Nat. Commun.">
        <title>Molecular traces of alternative social organization in a termite genome.</title>
        <authorList>
            <person name="Terrapon N."/>
            <person name="Li C."/>
            <person name="Robertson H.M."/>
            <person name="Ji L."/>
            <person name="Meng X."/>
            <person name="Booth W."/>
            <person name="Chen Z."/>
            <person name="Childers C.P."/>
            <person name="Glastad K.M."/>
            <person name="Gokhale K."/>
            <person name="Gowin J."/>
            <person name="Gronenberg W."/>
            <person name="Hermansen R.A."/>
            <person name="Hu H."/>
            <person name="Hunt B.G."/>
            <person name="Huylmans A.K."/>
            <person name="Khalil S.M."/>
            <person name="Mitchell R.D."/>
            <person name="Munoz-Torres M.C."/>
            <person name="Mustard J.A."/>
            <person name="Pan H."/>
            <person name="Reese J.T."/>
            <person name="Scharf M.E."/>
            <person name="Sun F."/>
            <person name="Vogel H."/>
            <person name="Xiao J."/>
            <person name="Yang W."/>
            <person name="Yang Z."/>
            <person name="Yang Z."/>
            <person name="Zhou J."/>
            <person name="Zhu J."/>
            <person name="Brent C.S."/>
            <person name="Elsik C.G."/>
            <person name="Goodisman M.A."/>
            <person name="Liberles D.A."/>
            <person name="Roe R.M."/>
            <person name="Vargo E.L."/>
            <person name="Vilcinskas A."/>
            <person name="Wang J."/>
            <person name="Bornberg-Bauer E."/>
            <person name="Korb J."/>
            <person name="Zhang G."/>
            <person name="Liebig J."/>
        </authorList>
    </citation>
    <scope>NUCLEOTIDE SEQUENCE [LARGE SCALE GENOMIC DNA]</scope>
    <source>
        <tissue evidence="1">Whole organism</tissue>
    </source>
</reference>
<gene>
    <name evidence="1" type="ORF">L798_13950</name>
</gene>
<keyword evidence="2" id="KW-1185">Reference proteome</keyword>
<dbReference type="AlphaFoldDB" id="A0A067QZ71"/>
<evidence type="ECO:0000313" key="2">
    <source>
        <dbReference type="Proteomes" id="UP000027135"/>
    </source>
</evidence>
<dbReference type="Proteomes" id="UP000027135">
    <property type="component" value="Unassembled WGS sequence"/>
</dbReference>
<name>A0A067QZ71_ZOONE</name>
<proteinExistence type="predicted"/>
<dbReference type="EMBL" id="KK853083">
    <property type="protein sequence ID" value="KDR11624.1"/>
    <property type="molecule type" value="Genomic_DNA"/>
</dbReference>